<accession>A0A5C4XR03</accession>
<comment type="caution">
    <text evidence="1">The sequence shown here is derived from an EMBL/GenBank/DDBJ whole genome shotgun (WGS) entry which is preliminary data.</text>
</comment>
<name>A0A5C4XR03_9HYPH</name>
<dbReference type="EMBL" id="VDMN01000001">
    <property type="protein sequence ID" value="TNM65788.1"/>
    <property type="molecule type" value="Genomic_DNA"/>
</dbReference>
<dbReference type="OrthoDB" id="8398417at2"/>
<sequence length="71" mass="8106">MNTLKIFLNSIIRLNRRFQATEPFEQNPFDHPDICAMDLRQLADLPMPYLPAAPIVEAKTQPEIVPLARCA</sequence>
<reference evidence="1 2" key="1">
    <citation type="submission" date="2019-06" db="EMBL/GenBank/DDBJ databases">
        <title>The draft genome of Rhizobium smilacinae PTYR-5.</title>
        <authorList>
            <person name="Liu L."/>
            <person name="Li L."/>
            <person name="Zhang X."/>
        </authorList>
    </citation>
    <scope>NUCLEOTIDE SEQUENCE [LARGE SCALE GENOMIC DNA]</scope>
    <source>
        <strain evidence="1 2">PTYR-5</strain>
    </source>
</reference>
<gene>
    <name evidence="1" type="ORF">FHP24_05985</name>
</gene>
<proteinExistence type="predicted"/>
<organism evidence="1 2">
    <name type="scientific">Aliirhizobium smilacinae</name>
    <dbReference type="NCBI Taxonomy" id="1395944"/>
    <lineage>
        <taxon>Bacteria</taxon>
        <taxon>Pseudomonadati</taxon>
        <taxon>Pseudomonadota</taxon>
        <taxon>Alphaproteobacteria</taxon>
        <taxon>Hyphomicrobiales</taxon>
        <taxon>Rhizobiaceae</taxon>
        <taxon>Aliirhizobium</taxon>
    </lineage>
</organism>
<evidence type="ECO:0000313" key="1">
    <source>
        <dbReference type="EMBL" id="TNM65788.1"/>
    </source>
</evidence>
<dbReference type="Proteomes" id="UP000311605">
    <property type="component" value="Unassembled WGS sequence"/>
</dbReference>
<keyword evidence="2" id="KW-1185">Reference proteome</keyword>
<dbReference type="AlphaFoldDB" id="A0A5C4XR03"/>
<evidence type="ECO:0000313" key="2">
    <source>
        <dbReference type="Proteomes" id="UP000311605"/>
    </source>
</evidence>
<dbReference type="RefSeq" id="WP_139674241.1">
    <property type="nucleotide sequence ID" value="NZ_VDMN01000001.1"/>
</dbReference>
<protein>
    <submittedName>
        <fullName evidence="1">Uncharacterized protein</fullName>
    </submittedName>
</protein>